<dbReference type="SMART" id="SM00456">
    <property type="entry name" value="WW"/>
    <property type="match status" value="1"/>
</dbReference>
<gene>
    <name evidence="3" type="ORF">GIB67_013482</name>
</gene>
<evidence type="ECO:0000259" key="2">
    <source>
        <dbReference type="PROSITE" id="PS50020"/>
    </source>
</evidence>
<dbReference type="OrthoDB" id="2367685at2759"/>
<dbReference type="Proteomes" id="UP000541444">
    <property type="component" value="Unassembled WGS sequence"/>
</dbReference>
<accession>A0A7J7LR50</accession>
<dbReference type="PROSITE" id="PS50020">
    <property type="entry name" value="WW_DOMAIN_2"/>
    <property type="match status" value="1"/>
</dbReference>
<reference evidence="3 4" key="1">
    <citation type="journal article" date="2020" name="IScience">
        <title>Genome Sequencing of the Endangered Kingdonia uniflora (Circaeasteraceae, Ranunculales) Reveals Potential Mechanisms of Evolutionary Specialization.</title>
        <authorList>
            <person name="Sun Y."/>
            <person name="Deng T."/>
            <person name="Zhang A."/>
            <person name="Moore M.J."/>
            <person name="Landis J.B."/>
            <person name="Lin N."/>
            <person name="Zhang H."/>
            <person name="Zhang X."/>
            <person name="Huang J."/>
            <person name="Zhang X."/>
            <person name="Sun H."/>
            <person name="Wang H."/>
        </authorList>
    </citation>
    <scope>NUCLEOTIDE SEQUENCE [LARGE SCALE GENOMIC DNA]</scope>
    <source>
        <strain evidence="3">TB1705</strain>
        <tissue evidence="3">Leaf</tissue>
    </source>
</reference>
<dbReference type="PANTHER" id="PTHR47852:SF2">
    <property type="entry name" value="WW DOMAIN-CONTAINING PROTEIN"/>
    <property type="match status" value="1"/>
</dbReference>
<sequence>MNELVSLSPVVRSKKRTISAAPSLRSNKKVSSLVDKWKAAKEELHEDEEDEPENAYEMLEKKRQREIEEWRAYQITSGEAKANANFQPLGGDWRERVKRKRAKSSREAVQTQKVVSTNGNQQPNLTEVSRELPSGWQAYWDESSKEIYYGNLITSETSWKKPTK</sequence>
<evidence type="ECO:0000313" key="3">
    <source>
        <dbReference type="EMBL" id="KAF6145131.1"/>
    </source>
</evidence>
<proteinExistence type="predicted"/>
<feature type="domain" description="WW" evidence="2">
    <location>
        <begin position="130"/>
        <end position="164"/>
    </location>
</feature>
<dbReference type="InterPro" id="IPR036020">
    <property type="entry name" value="WW_dom_sf"/>
</dbReference>
<keyword evidence="4" id="KW-1185">Reference proteome</keyword>
<comment type="caution">
    <text evidence="3">The sequence shown here is derived from an EMBL/GenBank/DDBJ whole genome shotgun (WGS) entry which is preliminary data.</text>
</comment>
<dbReference type="InterPro" id="IPR001202">
    <property type="entry name" value="WW_dom"/>
</dbReference>
<dbReference type="EMBL" id="JACGCM010002086">
    <property type="protein sequence ID" value="KAF6145131.1"/>
    <property type="molecule type" value="Genomic_DNA"/>
</dbReference>
<dbReference type="CDD" id="cd00201">
    <property type="entry name" value="WW"/>
    <property type="match status" value="1"/>
</dbReference>
<dbReference type="PROSITE" id="PS01159">
    <property type="entry name" value="WW_DOMAIN_1"/>
    <property type="match status" value="1"/>
</dbReference>
<dbReference type="PANTHER" id="PTHR47852">
    <property type="entry name" value="OS06G0298400 PROTEIN"/>
    <property type="match status" value="1"/>
</dbReference>
<name>A0A7J7LR50_9MAGN</name>
<dbReference type="Pfam" id="PF00397">
    <property type="entry name" value="WW"/>
    <property type="match status" value="1"/>
</dbReference>
<organism evidence="3 4">
    <name type="scientific">Kingdonia uniflora</name>
    <dbReference type="NCBI Taxonomy" id="39325"/>
    <lineage>
        <taxon>Eukaryota</taxon>
        <taxon>Viridiplantae</taxon>
        <taxon>Streptophyta</taxon>
        <taxon>Embryophyta</taxon>
        <taxon>Tracheophyta</taxon>
        <taxon>Spermatophyta</taxon>
        <taxon>Magnoliopsida</taxon>
        <taxon>Ranunculales</taxon>
        <taxon>Circaeasteraceae</taxon>
        <taxon>Kingdonia</taxon>
    </lineage>
</organism>
<protein>
    <recommendedName>
        <fullName evidence="2">WW domain-containing protein</fullName>
    </recommendedName>
</protein>
<dbReference type="SUPFAM" id="SSF51045">
    <property type="entry name" value="WW domain"/>
    <property type="match status" value="1"/>
</dbReference>
<dbReference type="AlphaFoldDB" id="A0A7J7LR50"/>
<feature type="region of interest" description="Disordered" evidence="1">
    <location>
        <begin position="84"/>
        <end position="129"/>
    </location>
</feature>
<dbReference type="Gene3D" id="2.20.70.10">
    <property type="match status" value="1"/>
</dbReference>
<feature type="compositionally biased region" description="Polar residues" evidence="1">
    <location>
        <begin position="107"/>
        <end position="127"/>
    </location>
</feature>
<evidence type="ECO:0000256" key="1">
    <source>
        <dbReference type="SAM" id="MobiDB-lite"/>
    </source>
</evidence>
<evidence type="ECO:0000313" key="4">
    <source>
        <dbReference type="Proteomes" id="UP000541444"/>
    </source>
</evidence>